<dbReference type="Gene3D" id="2.60.40.10">
    <property type="entry name" value="Immunoglobulins"/>
    <property type="match status" value="2"/>
</dbReference>
<dbReference type="STRING" id="1122189.SAMN02745165_03114"/>
<dbReference type="Proteomes" id="UP000184171">
    <property type="component" value="Unassembled WGS sequence"/>
</dbReference>
<feature type="signal peptide" evidence="1">
    <location>
        <begin position="1"/>
        <end position="20"/>
    </location>
</feature>
<dbReference type="OrthoDB" id="5506770at2"/>
<dbReference type="EMBL" id="FQZT01000015">
    <property type="protein sequence ID" value="SHJ76503.1"/>
    <property type="molecule type" value="Genomic_DNA"/>
</dbReference>
<gene>
    <name evidence="2" type="ORF">SAMN02745165_03114</name>
</gene>
<evidence type="ECO:0000256" key="1">
    <source>
        <dbReference type="SAM" id="SignalP"/>
    </source>
</evidence>
<protein>
    <recommendedName>
        <fullName evidence="4">DUF1573 domain-containing protein</fullName>
    </recommendedName>
</protein>
<dbReference type="AlphaFoldDB" id="A0A1M6LZQ2"/>
<keyword evidence="1" id="KW-0732">Signal</keyword>
<reference evidence="2 3" key="1">
    <citation type="submission" date="2016-11" db="EMBL/GenBank/DDBJ databases">
        <authorList>
            <person name="Jaros S."/>
            <person name="Januszkiewicz K."/>
            <person name="Wedrychowicz H."/>
        </authorList>
    </citation>
    <scope>NUCLEOTIDE SEQUENCE [LARGE SCALE GENOMIC DNA]</scope>
    <source>
        <strain evidence="2 3">DSM 5091</strain>
    </source>
</reference>
<accession>A0A1M6LZQ2</accession>
<dbReference type="Pfam" id="PF07610">
    <property type="entry name" value="DUF1573"/>
    <property type="match status" value="1"/>
</dbReference>
<dbReference type="PANTHER" id="PTHR37833:SF1">
    <property type="entry name" value="SIGNAL PEPTIDE PROTEIN"/>
    <property type="match status" value="1"/>
</dbReference>
<evidence type="ECO:0000313" key="2">
    <source>
        <dbReference type="EMBL" id="SHJ76503.1"/>
    </source>
</evidence>
<dbReference type="RefSeq" id="WP_072909659.1">
    <property type="nucleotide sequence ID" value="NZ_FQZT01000015.1"/>
</dbReference>
<evidence type="ECO:0000313" key="3">
    <source>
        <dbReference type="Proteomes" id="UP000184171"/>
    </source>
</evidence>
<name>A0A1M6LZQ2_MALRU</name>
<dbReference type="PANTHER" id="PTHR37833">
    <property type="entry name" value="LIPOPROTEIN-RELATED"/>
    <property type="match status" value="1"/>
</dbReference>
<sequence>MKRLLATIVFCSLWLSTAWAAPSVTVETLTYDFGTVFQGDKVHHVFRFHNNGDQILQVGNVRSSCGCTAAMLSSKRIAPGDFGELRVTFDSTDFKGAIHKTISIDSNDPKHEAVSFGLVGTVKAEILTEPDRIKWGRVKEGTELTTRVRLKNLGQKDIRLHAPTATNPELKAELSALDLPHGEEVELLVTATYPEGKKRLTGYIIIATDYQKLPQLRIPVSARLSKK</sequence>
<organism evidence="2 3">
    <name type="scientific">Malonomonas rubra DSM 5091</name>
    <dbReference type="NCBI Taxonomy" id="1122189"/>
    <lineage>
        <taxon>Bacteria</taxon>
        <taxon>Pseudomonadati</taxon>
        <taxon>Thermodesulfobacteriota</taxon>
        <taxon>Desulfuromonadia</taxon>
        <taxon>Desulfuromonadales</taxon>
        <taxon>Geopsychrobacteraceae</taxon>
        <taxon>Malonomonas</taxon>
    </lineage>
</organism>
<dbReference type="InterPro" id="IPR011467">
    <property type="entry name" value="DUF1573"/>
</dbReference>
<dbReference type="InterPro" id="IPR013783">
    <property type="entry name" value="Ig-like_fold"/>
</dbReference>
<evidence type="ECO:0008006" key="4">
    <source>
        <dbReference type="Google" id="ProtNLM"/>
    </source>
</evidence>
<feature type="chain" id="PRO_5013268856" description="DUF1573 domain-containing protein" evidence="1">
    <location>
        <begin position="21"/>
        <end position="227"/>
    </location>
</feature>
<keyword evidence="3" id="KW-1185">Reference proteome</keyword>
<proteinExistence type="predicted"/>